<gene>
    <name evidence="5" type="ORF">RHABOEDO_000214</name>
</gene>
<dbReference type="SUPFAM" id="SSF53335">
    <property type="entry name" value="S-adenosyl-L-methionine-dependent methyltransferases"/>
    <property type="match status" value="1"/>
</dbReference>
<dbReference type="PROSITE" id="PS51683">
    <property type="entry name" value="SAM_OMT_II"/>
    <property type="match status" value="1"/>
</dbReference>
<feature type="domain" description="O-methyltransferase C-terminal" evidence="4">
    <location>
        <begin position="344"/>
        <end position="548"/>
    </location>
</feature>
<dbReference type="InterPro" id="IPR036388">
    <property type="entry name" value="WH-like_DNA-bd_sf"/>
</dbReference>
<dbReference type="SUPFAM" id="SSF46785">
    <property type="entry name" value="Winged helix' DNA-binding domain"/>
    <property type="match status" value="1"/>
</dbReference>
<proteinExistence type="predicted"/>
<keyword evidence="3" id="KW-0949">S-adenosyl-L-methionine</keyword>
<dbReference type="EMBL" id="CP075587">
    <property type="protein sequence ID" value="QYF48114.1"/>
    <property type="molecule type" value="Genomic_DNA"/>
</dbReference>
<evidence type="ECO:0000313" key="6">
    <source>
        <dbReference type="Proteomes" id="UP000826014"/>
    </source>
</evidence>
<dbReference type="PANTHER" id="PTHR43712">
    <property type="entry name" value="PUTATIVE (AFU_ORTHOLOGUE AFUA_4G14580)-RELATED"/>
    <property type="match status" value="1"/>
</dbReference>
<accession>A0ABX8V4H2</accession>
<dbReference type="InterPro" id="IPR001077">
    <property type="entry name" value="COMT_C"/>
</dbReference>
<organism evidence="5 6">
    <name type="scientific">Candidatus Rhabdochlamydia oedothoracis</name>
    <dbReference type="NCBI Taxonomy" id="2720720"/>
    <lineage>
        <taxon>Bacteria</taxon>
        <taxon>Pseudomonadati</taxon>
        <taxon>Chlamydiota</taxon>
        <taxon>Chlamydiia</taxon>
        <taxon>Parachlamydiales</taxon>
        <taxon>Candidatus Rhabdochlamydiaceae</taxon>
        <taxon>Candidatus Rhabdochlamydia</taxon>
    </lineage>
</organism>
<dbReference type="Proteomes" id="UP000826014">
    <property type="component" value="Chromosome"/>
</dbReference>
<dbReference type="PANTHER" id="PTHR43712:SF2">
    <property type="entry name" value="O-METHYLTRANSFERASE CICE"/>
    <property type="match status" value="1"/>
</dbReference>
<keyword evidence="6" id="KW-1185">Reference proteome</keyword>
<keyword evidence="1" id="KW-0489">Methyltransferase</keyword>
<reference evidence="5 6" key="1">
    <citation type="journal article" date="2022" name="bioRxiv">
        <title>Ecology and evolution of chlamydial symbionts of arthropods.</title>
        <authorList>
            <person name="Halter T."/>
            <person name="Koestlbacher S."/>
            <person name="Collingro A."/>
            <person name="Sixt B.S."/>
            <person name="Toenshoff E.R."/>
            <person name="Hendrickx F."/>
            <person name="Kostanjsek R."/>
            <person name="Horn M."/>
        </authorList>
    </citation>
    <scope>NUCLEOTIDE SEQUENCE [LARGE SCALE GENOMIC DNA]</scope>
    <source>
        <strain evidence="5">W744xW776</strain>
    </source>
</reference>
<dbReference type="InterPro" id="IPR036390">
    <property type="entry name" value="WH_DNA-bd_sf"/>
</dbReference>
<sequence length="568" mass="65885">MKTGQKLNWTTYQVSPDETHHLIGKTPAYTRRFFHVLKFHSPGVAPVLDETGAYHINSLGEPIYSQRYTHAFGFYFERAAVSQQGEWFHILLDGTPLYPHCYQWCGNFQEAFCAVRDNLGFFHIDLTGERPYPEQYAYVGDFHDGTAVVQTEEGAHFHINPRGKPIHPYRFLDLDVYHKGFARAKDSEGWFHIDRLGQPIYREKYACIEPFYNKIARVETHWGALVLINQEGKVIQEIRKQTKDPFHHVSRDLVSYWKLFTLKTAQDLNLFDLLPSTLSLISDQIGLSSSTVEKILLALKEMQYVRESKEGWNTTNTGQLLTSSHPFSLKEAQELWMMEHFNSWHGLLEALKNGQCAFERLYQVKWFDFLNQHPKKQALYHRALSQYAKRDYGEIVKRINCSSYQSLADIGGSTGTVLERFLTQYQHLNGHLLDLPTVIDQIKIEESVRRRMHLHPCNFFKRWPDLKVDAALLCRVIHDWDNKRALHILKQVRTLLKNSASRLFVIESILDQDTGKGALLNLNMLVMTGGQERTFDAFHFLFEEAGFSVESQEPLNEVSSIFVLKPLK</sequence>
<evidence type="ECO:0000256" key="1">
    <source>
        <dbReference type="ARBA" id="ARBA00022603"/>
    </source>
</evidence>
<evidence type="ECO:0000256" key="2">
    <source>
        <dbReference type="ARBA" id="ARBA00022679"/>
    </source>
</evidence>
<evidence type="ECO:0000256" key="3">
    <source>
        <dbReference type="ARBA" id="ARBA00022691"/>
    </source>
</evidence>
<keyword evidence="2" id="KW-0808">Transferase</keyword>
<evidence type="ECO:0000259" key="4">
    <source>
        <dbReference type="Pfam" id="PF00891"/>
    </source>
</evidence>
<protein>
    <submittedName>
        <fullName evidence="5">O-methyltransferase domain</fullName>
    </submittedName>
</protein>
<dbReference type="Gene3D" id="1.10.10.10">
    <property type="entry name" value="Winged helix-like DNA-binding domain superfamily/Winged helix DNA-binding domain"/>
    <property type="match status" value="1"/>
</dbReference>
<dbReference type="Pfam" id="PF00891">
    <property type="entry name" value="Methyltransf_2"/>
    <property type="match status" value="1"/>
</dbReference>
<evidence type="ECO:0000313" key="5">
    <source>
        <dbReference type="EMBL" id="QYF48114.1"/>
    </source>
</evidence>
<dbReference type="InterPro" id="IPR029063">
    <property type="entry name" value="SAM-dependent_MTases_sf"/>
</dbReference>
<dbReference type="Gene3D" id="3.40.50.150">
    <property type="entry name" value="Vaccinia Virus protein VP39"/>
    <property type="match status" value="1"/>
</dbReference>
<name>A0ABX8V4H2_9BACT</name>
<dbReference type="InterPro" id="IPR016461">
    <property type="entry name" value="COMT-like"/>
</dbReference>